<comment type="caution">
    <text evidence="1">The sequence shown here is derived from an EMBL/GenBank/DDBJ whole genome shotgun (WGS) entry which is preliminary data.</text>
</comment>
<gene>
    <name evidence="1" type="ORF">AVEN_128027_1</name>
</gene>
<protein>
    <submittedName>
        <fullName evidence="1">Uncharacterized protein</fullName>
    </submittedName>
</protein>
<proteinExistence type="predicted"/>
<sequence>MAGLHFPLTDLMTRPLAVTGPRVCLALRSSGSNWTTFSPDRLDDTTTGCDRTSCMSRSVEFWLELGYFLFSNLQSMEFNVG</sequence>
<accession>A0A4Y1ZZI6</accession>
<organism evidence="1 2">
    <name type="scientific">Araneus ventricosus</name>
    <name type="common">Orbweaver spider</name>
    <name type="synonym">Epeira ventricosa</name>
    <dbReference type="NCBI Taxonomy" id="182803"/>
    <lineage>
        <taxon>Eukaryota</taxon>
        <taxon>Metazoa</taxon>
        <taxon>Ecdysozoa</taxon>
        <taxon>Arthropoda</taxon>
        <taxon>Chelicerata</taxon>
        <taxon>Arachnida</taxon>
        <taxon>Araneae</taxon>
        <taxon>Araneomorphae</taxon>
        <taxon>Entelegynae</taxon>
        <taxon>Araneoidea</taxon>
        <taxon>Araneidae</taxon>
        <taxon>Araneus</taxon>
    </lineage>
</organism>
<dbReference type="AlphaFoldDB" id="A0A4Y1ZZI6"/>
<evidence type="ECO:0000313" key="1">
    <source>
        <dbReference type="EMBL" id="GBL72820.1"/>
    </source>
</evidence>
<keyword evidence="2" id="KW-1185">Reference proteome</keyword>
<dbReference type="EMBL" id="BGPR01000002">
    <property type="protein sequence ID" value="GBL72820.1"/>
    <property type="molecule type" value="Genomic_DNA"/>
</dbReference>
<dbReference type="Proteomes" id="UP000499080">
    <property type="component" value="Unassembled WGS sequence"/>
</dbReference>
<name>A0A4Y1ZZI6_ARAVE</name>
<reference evidence="1 2" key="1">
    <citation type="journal article" date="2019" name="Sci. Rep.">
        <title>Orb-weaving spider Araneus ventricosus genome elucidates the spidroin gene catalogue.</title>
        <authorList>
            <person name="Kono N."/>
            <person name="Nakamura H."/>
            <person name="Ohtoshi R."/>
            <person name="Moran D.A.P."/>
            <person name="Shinohara A."/>
            <person name="Yoshida Y."/>
            <person name="Fujiwara M."/>
            <person name="Mori M."/>
            <person name="Tomita M."/>
            <person name="Arakawa K."/>
        </authorList>
    </citation>
    <scope>NUCLEOTIDE SEQUENCE [LARGE SCALE GENOMIC DNA]</scope>
</reference>
<evidence type="ECO:0000313" key="2">
    <source>
        <dbReference type="Proteomes" id="UP000499080"/>
    </source>
</evidence>